<sequence length="261" mass="27641">MRRCGKAQQANQQTPYSNTLQQSIKIQRMQPTVSIALIAAILFSHSTAEDARTDATDACTAAKVLTEITNAIEEKATASIPSIHTTRTQLAQAKAAMAISNDLELRKKAAPIAPVLQTKLESLTSAQSNLVAASYVTIRKLANLSGQQHATAIHAGTTVQGTTTGADYPSAAAGGAGSIQFTVPTSVWTDQCATIINAKHVKFKSWAKATGLENVNIYKVSPNQKLQQRENQPWAKTAAARAQPPTDKPAAAECQAATYAS</sequence>
<protein>
    <submittedName>
        <fullName evidence="2">Variant surface glycoprotein 1125.3008</fullName>
    </submittedName>
</protein>
<dbReference type="AlphaFoldDB" id="A0A1J0R9B7"/>
<feature type="region of interest" description="Disordered" evidence="1">
    <location>
        <begin position="224"/>
        <end position="261"/>
    </location>
</feature>
<evidence type="ECO:0000313" key="2">
    <source>
        <dbReference type="EMBL" id="APD74400.1"/>
    </source>
</evidence>
<accession>A0A1J0R9B7</accession>
<reference evidence="2" key="1">
    <citation type="submission" date="2016-08" db="EMBL/GenBank/DDBJ databases">
        <title>VSG repertoire of Trypanosoma brucei EATRO 1125.</title>
        <authorList>
            <person name="Cross G.A."/>
        </authorList>
    </citation>
    <scope>NUCLEOTIDE SEQUENCE</scope>
    <source>
        <strain evidence="2">EATRO 1125</strain>
    </source>
</reference>
<proteinExistence type="predicted"/>
<organism evidence="2">
    <name type="scientific">Trypanosoma brucei</name>
    <dbReference type="NCBI Taxonomy" id="5691"/>
    <lineage>
        <taxon>Eukaryota</taxon>
        <taxon>Discoba</taxon>
        <taxon>Euglenozoa</taxon>
        <taxon>Kinetoplastea</taxon>
        <taxon>Metakinetoplastina</taxon>
        <taxon>Trypanosomatida</taxon>
        <taxon>Trypanosomatidae</taxon>
        <taxon>Trypanosoma</taxon>
    </lineage>
</organism>
<evidence type="ECO:0000256" key="1">
    <source>
        <dbReference type="SAM" id="MobiDB-lite"/>
    </source>
</evidence>
<dbReference type="EMBL" id="KX700444">
    <property type="protein sequence ID" value="APD74400.1"/>
    <property type="molecule type" value="Genomic_DNA"/>
</dbReference>
<name>A0A1J0R9B7_9TRYP</name>